<feature type="compositionally biased region" description="Basic and acidic residues" evidence="1">
    <location>
        <begin position="52"/>
        <end position="65"/>
    </location>
</feature>
<reference evidence="2 3" key="1">
    <citation type="journal article" date="2019" name="Microbiol. Resour. Announc.">
        <title>Complete Genome Sequence of Halomonas sulfidaeris Strain Esulfide1 Isolated from a Metal Sulfide Rock at a Depth of 2,200 Meters, Obtained Using Nanopore Sequencing.</title>
        <authorList>
            <person name="Saito M."/>
            <person name="Nishigata A."/>
            <person name="Galipon J."/>
            <person name="Arakawa K."/>
        </authorList>
    </citation>
    <scope>NUCLEOTIDE SEQUENCE [LARGE SCALE GENOMIC DNA]</scope>
    <source>
        <strain evidence="2 3">ATCC BAA-803</strain>
    </source>
</reference>
<organism evidence="2 3">
    <name type="scientific">Vreelandella sulfidaeris</name>
    <dbReference type="NCBI Taxonomy" id="115553"/>
    <lineage>
        <taxon>Bacteria</taxon>
        <taxon>Pseudomonadati</taxon>
        <taxon>Pseudomonadota</taxon>
        <taxon>Gammaproteobacteria</taxon>
        <taxon>Oceanospirillales</taxon>
        <taxon>Halomonadaceae</taxon>
        <taxon>Vreelandella</taxon>
    </lineage>
</organism>
<evidence type="ECO:0000256" key="1">
    <source>
        <dbReference type="SAM" id="MobiDB-lite"/>
    </source>
</evidence>
<proteinExistence type="predicted"/>
<evidence type="ECO:0000313" key="2">
    <source>
        <dbReference type="EMBL" id="BBI62049.1"/>
    </source>
</evidence>
<sequence length="65" mass="7041">MLVNGLGKPGTLNAIQNISILGMMLSRIEPSDFYRVTFALRDAMETISQHQPGKDGDKEGHDAPG</sequence>
<evidence type="ECO:0000313" key="3">
    <source>
        <dbReference type="Proteomes" id="UP000320231"/>
    </source>
</evidence>
<dbReference type="AlphaFoldDB" id="A0A455UC74"/>
<accession>A0A455UC74</accession>
<dbReference type="KEGG" id="hsr:HSBAA_33550"/>
<protein>
    <submittedName>
        <fullName evidence="2">Uncharacterized protein</fullName>
    </submittedName>
</protein>
<name>A0A455UC74_9GAMM</name>
<gene>
    <name evidence="2" type="ORF">HSBAA_33550</name>
</gene>
<dbReference type="Proteomes" id="UP000320231">
    <property type="component" value="Chromosome"/>
</dbReference>
<feature type="region of interest" description="Disordered" evidence="1">
    <location>
        <begin position="46"/>
        <end position="65"/>
    </location>
</feature>
<dbReference type="EMBL" id="AP019514">
    <property type="protein sequence ID" value="BBI62049.1"/>
    <property type="molecule type" value="Genomic_DNA"/>
</dbReference>